<evidence type="ECO:0000313" key="4">
    <source>
        <dbReference type="Proteomes" id="UP000190037"/>
    </source>
</evidence>
<dbReference type="InterPro" id="IPR029058">
    <property type="entry name" value="AB_hydrolase_fold"/>
</dbReference>
<reference evidence="3 4" key="1">
    <citation type="submission" date="2017-03" db="EMBL/GenBank/DDBJ databases">
        <title>Draft genome sequence of Streptomyces scabrisporus NF3, endophyte isolated from Amphipterygium adstringens.</title>
        <authorList>
            <person name="Vazquez M."/>
            <person name="Ceapa C.D."/>
            <person name="Rodriguez Luna D."/>
            <person name="Sanchez Esquivel S."/>
        </authorList>
    </citation>
    <scope>NUCLEOTIDE SEQUENCE [LARGE SCALE GENOMIC DNA]</scope>
    <source>
        <strain evidence="3 4">NF3</strain>
    </source>
</reference>
<evidence type="ECO:0000313" key="3">
    <source>
        <dbReference type="EMBL" id="OPC79604.1"/>
    </source>
</evidence>
<dbReference type="InterPro" id="IPR050300">
    <property type="entry name" value="GDXG_lipolytic_enzyme"/>
</dbReference>
<feature type="domain" description="BD-FAE-like" evidence="2">
    <location>
        <begin position="68"/>
        <end position="157"/>
    </location>
</feature>
<dbReference type="PANTHER" id="PTHR48081">
    <property type="entry name" value="AB HYDROLASE SUPERFAMILY PROTEIN C4A8.06C"/>
    <property type="match status" value="1"/>
</dbReference>
<dbReference type="Pfam" id="PF20434">
    <property type="entry name" value="BD-FAE"/>
    <property type="match status" value="1"/>
</dbReference>
<evidence type="ECO:0000259" key="2">
    <source>
        <dbReference type="Pfam" id="PF20434"/>
    </source>
</evidence>
<dbReference type="SUPFAM" id="SSF53474">
    <property type="entry name" value="alpha/beta-Hydrolases"/>
    <property type="match status" value="1"/>
</dbReference>
<gene>
    <name evidence="3" type="ORF">B4N89_00355</name>
</gene>
<proteinExistence type="predicted"/>
<dbReference type="STRING" id="159449.B4N89_00355"/>
<dbReference type="Proteomes" id="UP000190037">
    <property type="component" value="Unassembled WGS sequence"/>
</dbReference>
<name>A0A1T3NS80_9ACTN</name>
<protein>
    <recommendedName>
        <fullName evidence="2">BD-FAE-like domain-containing protein</fullName>
    </recommendedName>
</protein>
<dbReference type="GO" id="GO:0004061">
    <property type="term" value="F:arylformamidase activity"/>
    <property type="evidence" value="ECO:0007669"/>
    <property type="project" value="TreeGrafter"/>
</dbReference>
<dbReference type="PANTHER" id="PTHR48081:SF33">
    <property type="entry name" value="KYNURENINE FORMAMIDASE"/>
    <property type="match status" value="1"/>
</dbReference>
<accession>A0A1T3NS80</accession>
<dbReference type="RefSeq" id="WP_078973868.1">
    <property type="nucleotide sequence ID" value="NZ_MWQN01000001.1"/>
</dbReference>
<sequence>MTIVYGAFDRAALDREYSPSSRAPDFLRTLDQAADRSRQARADLACRPDVRYGPDPAERLDYFPATRPGAPLFVFVHGGHWQQCSKEESAFAAPRFVSSGAAFAALGYGLAPGNSLAEMVASVRRALRWLCEHADALGHAGDAVYAGGSSAGAHLVAAALSGPEAGPRVPGVCLLSGVYDLQPIRSSYVNDALGLDRETAERYSPLRAGTLAARSVIIARGADETFEYARQQREFVQMLRGGGHPVRDLVVVGRNHFDLPFDLGRVGTSVGDAVLAQMGLSPPAARP</sequence>
<dbReference type="InterPro" id="IPR049492">
    <property type="entry name" value="BD-FAE-like_dom"/>
</dbReference>
<keyword evidence="4" id="KW-1185">Reference proteome</keyword>
<organism evidence="3 4">
    <name type="scientific">Embleya scabrispora</name>
    <dbReference type="NCBI Taxonomy" id="159449"/>
    <lineage>
        <taxon>Bacteria</taxon>
        <taxon>Bacillati</taxon>
        <taxon>Actinomycetota</taxon>
        <taxon>Actinomycetes</taxon>
        <taxon>Kitasatosporales</taxon>
        <taxon>Streptomycetaceae</taxon>
        <taxon>Embleya</taxon>
    </lineage>
</organism>
<dbReference type="EMBL" id="MWQN01000001">
    <property type="protein sequence ID" value="OPC79604.1"/>
    <property type="molecule type" value="Genomic_DNA"/>
</dbReference>
<dbReference type="Gene3D" id="3.40.50.1820">
    <property type="entry name" value="alpha/beta hydrolase"/>
    <property type="match status" value="1"/>
</dbReference>
<evidence type="ECO:0000256" key="1">
    <source>
        <dbReference type="ARBA" id="ARBA00022801"/>
    </source>
</evidence>
<comment type="caution">
    <text evidence="3">The sequence shown here is derived from an EMBL/GenBank/DDBJ whole genome shotgun (WGS) entry which is preliminary data.</text>
</comment>
<dbReference type="AlphaFoldDB" id="A0A1T3NS80"/>
<keyword evidence="1" id="KW-0378">Hydrolase</keyword>
<dbReference type="OrthoDB" id="9803828at2"/>